<protein>
    <submittedName>
        <fullName evidence="1">Uncharacterized protein</fullName>
    </submittedName>
</protein>
<name>A0AAE4R580_9ACTN</name>
<accession>A0AAE4R580</accession>
<dbReference type="EMBL" id="JAWLKH010000006">
    <property type="protein sequence ID" value="MDV6311923.1"/>
    <property type="molecule type" value="Genomic_DNA"/>
</dbReference>
<proteinExistence type="predicted"/>
<dbReference type="Proteomes" id="UP001185922">
    <property type="component" value="Unassembled WGS sequence"/>
</dbReference>
<evidence type="ECO:0000313" key="2">
    <source>
        <dbReference type="Proteomes" id="UP001185922"/>
    </source>
</evidence>
<comment type="caution">
    <text evidence="1">The sequence shown here is derived from an EMBL/GenBank/DDBJ whole genome shotgun (WGS) entry which is preliminary data.</text>
</comment>
<organism evidence="1 2">
    <name type="scientific">Gordonia amicalis</name>
    <dbReference type="NCBI Taxonomy" id="89053"/>
    <lineage>
        <taxon>Bacteria</taxon>
        <taxon>Bacillati</taxon>
        <taxon>Actinomycetota</taxon>
        <taxon>Actinomycetes</taxon>
        <taxon>Mycobacteriales</taxon>
        <taxon>Gordoniaceae</taxon>
        <taxon>Gordonia</taxon>
    </lineage>
</organism>
<reference evidence="1" key="1">
    <citation type="submission" date="2023-10" db="EMBL/GenBank/DDBJ databases">
        <title>Development of a sustainable strategy for remediation of hydrocarbon-contaminated territories based on the waste exchange concept.</title>
        <authorList>
            <person name="Krivoruchko A."/>
        </authorList>
    </citation>
    <scope>NUCLEOTIDE SEQUENCE</scope>
    <source>
        <strain evidence="1">IEGM 1279</strain>
    </source>
</reference>
<sequence length="301" mass="33795">MTSITSHYGIYGSVPFLDARVGADNQAFVDPRAIRESVATDPFAASAVHSIDTFFGTVASCAMSSNSADRKYGRDLLTKFAEPWETRLGMSKEGYRGKGGAEDVGRWIWESMTTDLQALLNLGIFARLEQLPLFVEGVDRDITSDITTRIVFEPLVQFTASMLTAYPQFTAGRHVLEVVNRQVWNPSMRVWEVRKVVLPSVDGAPLLLVPHRWARPRLLMSAGRYHGTTLLGYVQDERAVEVSGELIRTPKRELRQLPELRYVRPTNRSVTTRAAEESVDLLAMFDLFVAERLAEEQRKSA</sequence>
<gene>
    <name evidence="1" type="ORF">R3Q15_08470</name>
</gene>
<dbReference type="AlphaFoldDB" id="A0AAE4R580"/>
<dbReference type="RefSeq" id="WP_317510272.1">
    <property type="nucleotide sequence ID" value="NZ_JAWLKH010000006.1"/>
</dbReference>
<evidence type="ECO:0000313" key="1">
    <source>
        <dbReference type="EMBL" id="MDV6311923.1"/>
    </source>
</evidence>